<name>A0A2K9ZHE7_RHILE</name>
<feature type="region of interest" description="Disordered" evidence="1">
    <location>
        <begin position="1"/>
        <end position="42"/>
    </location>
</feature>
<proteinExistence type="predicted"/>
<dbReference type="Proteomes" id="UP000238523">
    <property type="component" value="Plasmid pRLN3"/>
</dbReference>
<protein>
    <submittedName>
        <fullName evidence="2">Uncharacterized protein</fullName>
    </submittedName>
</protein>
<evidence type="ECO:0000256" key="1">
    <source>
        <dbReference type="SAM" id="MobiDB-lite"/>
    </source>
</evidence>
<geneLocation type="plasmid" evidence="3">
    <name>prln3</name>
</geneLocation>
<gene>
    <name evidence="2" type="ORF">CUJ84_pRLN3000576</name>
</gene>
<evidence type="ECO:0000313" key="3">
    <source>
        <dbReference type="Proteomes" id="UP000238523"/>
    </source>
</evidence>
<dbReference type="AlphaFoldDB" id="A0A2K9ZHE7"/>
<reference evidence="2 3" key="1">
    <citation type="submission" date="2017-11" db="EMBL/GenBank/DDBJ databases">
        <title>Complete genome of Rhizobium leguminosarum Norway, an ineffective micro-symbiont.</title>
        <authorList>
            <person name="Hoffrichter A."/>
            <person name="Liang J."/>
            <person name="Brachmann A."/>
            <person name="Marin M."/>
        </authorList>
    </citation>
    <scope>NUCLEOTIDE SEQUENCE [LARGE SCALE GENOMIC DNA]</scope>
    <source>
        <strain evidence="2 3">Norway</strain>
        <plasmid evidence="3">Plasmid prln3</plasmid>
    </source>
</reference>
<accession>A0A2K9ZHE7</accession>
<dbReference type="EMBL" id="CP025015">
    <property type="protein sequence ID" value="AUW47683.1"/>
    <property type="molecule type" value="Genomic_DNA"/>
</dbReference>
<evidence type="ECO:0000313" key="2">
    <source>
        <dbReference type="EMBL" id="AUW47683.1"/>
    </source>
</evidence>
<sequence>MVLSGWTSMDGKLLAKRKGPTGSEIHAEQGKPIALPVTAGEP</sequence>
<keyword evidence="2" id="KW-0614">Plasmid</keyword>
<organism evidence="2 3">
    <name type="scientific">Rhizobium leguminosarum</name>
    <dbReference type="NCBI Taxonomy" id="384"/>
    <lineage>
        <taxon>Bacteria</taxon>
        <taxon>Pseudomonadati</taxon>
        <taxon>Pseudomonadota</taxon>
        <taxon>Alphaproteobacteria</taxon>
        <taxon>Hyphomicrobiales</taxon>
        <taxon>Rhizobiaceae</taxon>
        <taxon>Rhizobium/Agrobacterium group</taxon>
        <taxon>Rhizobium</taxon>
    </lineage>
</organism>